<feature type="binding site" evidence="8">
    <location>
        <position position="372"/>
    </location>
    <ligand>
        <name>[4Fe-4S] cluster</name>
        <dbReference type="ChEBI" id="CHEBI:49883"/>
        <label>1</label>
    </ligand>
</feature>
<feature type="region of interest" description="Disordered" evidence="9">
    <location>
        <begin position="580"/>
        <end position="607"/>
    </location>
</feature>
<feature type="binding site" evidence="8">
    <location>
        <position position="369"/>
    </location>
    <ligand>
        <name>[4Fe-4S] cluster</name>
        <dbReference type="ChEBI" id="CHEBI:49883"/>
        <label>1</label>
    </ligand>
</feature>
<evidence type="ECO:0000313" key="11">
    <source>
        <dbReference type="EMBL" id="EON90987.1"/>
    </source>
</evidence>
<evidence type="ECO:0000256" key="9">
    <source>
        <dbReference type="SAM" id="MobiDB-lite"/>
    </source>
</evidence>
<dbReference type="EMBL" id="ASAD01000021">
    <property type="protein sequence ID" value="EON90987.1"/>
    <property type="molecule type" value="Genomic_DNA"/>
</dbReference>
<evidence type="ECO:0000256" key="5">
    <source>
        <dbReference type="ARBA" id="ARBA00022982"/>
    </source>
</evidence>
<dbReference type="PANTHER" id="PTHR43034">
    <property type="entry name" value="ION-TRANSLOCATING OXIDOREDUCTASE COMPLEX SUBUNIT C"/>
    <property type="match status" value="1"/>
</dbReference>
<organism evidence="11 12">
    <name type="scientific">Marinobacter lipolyticus SM19</name>
    <dbReference type="NCBI Taxonomy" id="1318628"/>
    <lineage>
        <taxon>Bacteria</taxon>
        <taxon>Pseudomonadati</taxon>
        <taxon>Pseudomonadota</taxon>
        <taxon>Gammaproteobacteria</taxon>
        <taxon>Pseudomonadales</taxon>
        <taxon>Marinobacteraceae</taxon>
        <taxon>Marinobacter</taxon>
    </lineage>
</organism>
<feature type="binding site" evidence="8">
    <location>
        <position position="379"/>
    </location>
    <ligand>
        <name>[4Fe-4S] cluster</name>
        <dbReference type="ChEBI" id="CHEBI:49883"/>
        <label>2</label>
    </ligand>
</feature>
<dbReference type="InterPro" id="IPR026902">
    <property type="entry name" value="RnfC_N"/>
</dbReference>
<feature type="binding site" evidence="8">
    <location>
        <position position="414"/>
    </location>
    <ligand>
        <name>[4Fe-4S] cluster</name>
        <dbReference type="ChEBI" id="CHEBI:49883"/>
        <label>2</label>
    </ligand>
</feature>
<dbReference type="RefSeq" id="WP_012139491.1">
    <property type="nucleotide sequence ID" value="NZ_KE007328.1"/>
</dbReference>
<reference evidence="11 12" key="1">
    <citation type="journal article" date="2013" name="Genome Announc.">
        <title>Draft Genome Sequence of the Moderately Halophilic Bacterium Marinobacter lipolyticus Strain SM19.</title>
        <authorList>
            <person name="Papke R.T."/>
            <person name="de la Haba R.R."/>
            <person name="Infante-Dominguez C."/>
            <person name="Perez D."/>
            <person name="Sanchez-Porro C."/>
            <person name="Lapierre P."/>
            <person name="Ventosa A."/>
        </authorList>
    </citation>
    <scope>NUCLEOTIDE SEQUENCE [LARGE SCALE GENOMIC DNA]</scope>
    <source>
        <strain evidence="11 12">SM19</strain>
    </source>
</reference>
<dbReference type="FunFam" id="3.30.70.20:FF:000044">
    <property type="entry name" value="Ion-translocating oxidoreductase complex subunit C"/>
    <property type="match status" value="1"/>
</dbReference>
<keyword evidence="3 8" id="KW-0479">Metal-binding</keyword>
<dbReference type="OrthoDB" id="9767754at2"/>
<feature type="binding site" evidence="8">
    <location>
        <position position="411"/>
    </location>
    <ligand>
        <name>[4Fe-4S] cluster</name>
        <dbReference type="ChEBI" id="CHEBI:49883"/>
        <label>2</label>
    </ligand>
</feature>
<keyword evidence="7 8" id="KW-0411">Iron-sulfur</keyword>
<sequence length="607" mass="66203">MTQLWDFAGGIHPAEHKHQSTSRPIRQSGLPERLILPLQQHIGAPAEAIVIEGERVLKGQRIAEVTNGMGVPVHAPTSGTIESIARLPVPHPSGMDDWCITLIPDGEDQWCQRHPIADYRQMERDEVLDTIRMAGISGMGGAGFPTNIKLRPPRDRKVSTLILNGAECEPYITADDMTMRERSDEIISGLKIMAWILRPERCVIAIEDNKPEAAAAMKKAAEGTQIEVVVVPTKYPSGGEKQLIRILTGMEVPSGGIPADIGVMCQNVGTAIAVARAILEGEPLIRRVVTITGEAVAEPGNFEALLGTPIHYLLSQAGLQETQLHRLVLGGPMMGYTLNTPDIPVVKTSNCVIAATAQELPDPEPEQACIRCGQCAEACPMELLPQQLFWYAKAGEFEKAEHLNLFDCIECGACSYVCPSSIPLVQYYRYAKGEVRIQQAEQLKADRARERFEARQARLEREQQEKELRRKERAKAAAEAQAKKKAEAEQAAAKGEAVDEKAAKAALVQEALARKKAGAATAPETQTTDAENSSPAPDIPALEKQLTQAKSKLDTMQSMLEDAKAQQADNVDKLERAVAKNHERVKRAEEALAEARADTTPATQSTE</sequence>
<name>R8AXD5_9GAMM</name>
<comment type="subcellular location">
    <subcellularLocation>
        <location evidence="8">Cell inner membrane</location>
        <topology evidence="8">Peripheral membrane protein</topology>
    </subcellularLocation>
</comment>
<feature type="domain" description="4Fe-4S ferredoxin-type" evidence="10">
    <location>
        <begin position="399"/>
        <end position="428"/>
    </location>
</feature>
<dbReference type="HOGENOM" id="CLU_010808_6_2_6"/>
<evidence type="ECO:0000256" key="8">
    <source>
        <dbReference type="HAMAP-Rule" id="MF_00461"/>
    </source>
</evidence>
<evidence type="ECO:0000256" key="4">
    <source>
        <dbReference type="ARBA" id="ARBA00022737"/>
    </source>
</evidence>
<feature type="binding site" evidence="8">
    <location>
        <position position="408"/>
    </location>
    <ligand>
        <name>[4Fe-4S] cluster</name>
        <dbReference type="ChEBI" id="CHEBI:49883"/>
        <label>2</label>
    </ligand>
</feature>
<comment type="similarity">
    <text evidence="8">Belongs to the 4Fe4S bacterial-type ferredoxin family. RnfC subfamily.</text>
</comment>
<dbReference type="Pfam" id="PF13375">
    <property type="entry name" value="RnfC_N"/>
    <property type="match status" value="1"/>
</dbReference>
<dbReference type="Gene3D" id="3.40.50.11540">
    <property type="entry name" value="NADH-ubiquinone oxidoreductase 51kDa subunit"/>
    <property type="match status" value="1"/>
</dbReference>
<dbReference type="GO" id="GO:0009055">
    <property type="term" value="F:electron transfer activity"/>
    <property type="evidence" value="ECO:0007669"/>
    <property type="project" value="InterPro"/>
</dbReference>
<dbReference type="EC" id="7.-.-.-" evidence="8"/>
<dbReference type="Pfam" id="PF12838">
    <property type="entry name" value="Fer4_7"/>
    <property type="match status" value="1"/>
</dbReference>
<comment type="subunit">
    <text evidence="8">The complex is composed of six subunits: RnfA, RnfB, RnfC, RnfD, RnfE and RnfG.</text>
</comment>
<dbReference type="eggNOG" id="COG1842">
    <property type="taxonomic scope" value="Bacteria"/>
</dbReference>
<dbReference type="Proteomes" id="UP000016540">
    <property type="component" value="Unassembled WGS sequence"/>
</dbReference>
<dbReference type="InterPro" id="IPR017900">
    <property type="entry name" value="4Fe4S_Fe_S_CS"/>
</dbReference>
<feature type="region of interest" description="Disordered" evidence="9">
    <location>
        <begin position="517"/>
        <end position="555"/>
    </location>
</feature>
<comment type="caution">
    <text evidence="11">The sequence shown here is derived from an EMBL/GenBank/DDBJ whole genome shotgun (WGS) entry which is preliminary data.</text>
</comment>
<dbReference type="SUPFAM" id="SSF46548">
    <property type="entry name" value="alpha-helical ferredoxin"/>
    <property type="match status" value="1"/>
</dbReference>
<dbReference type="GO" id="GO:0046872">
    <property type="term" value="F:metal ion binding"/>
    <property type="evidence" value="ECO:0007669"/>
    <property type="project" value="UniProtKB-KW"/>
</dbReference>
<dbReference type="Gene3D" id="3.30.70.20">
    <property type="match status" value="1"/>
</dbReference>
<keyword evidence="1 8" id="KW-0813">Transport</keyword>
<keyword evidence="12" id="KW-1185">Reference proteome</keyword>
<evidence type="ECO:0000313" key="12">
    <source>
        <dbReference type="Proteomes" id="UP000016540"/>
    </source>
</evidence>
<feature type="compositionally biased region" description="Basic and acidic residues" evidence="9">
    <location>
        <begin position="580"/>
        <end position="597"/>
    </location>
</feature>
<keyword evidence="8" id="KW-0472">Membrane</keyword>
<feature type="domain" description="4Fe-4S ferredoxin-type" evidence="10">
    <location>
        <begin position="359"/>
        <end position="389"/>
    </location>
</feature>
<dbReference type="eggNOG" id="COG4656">
    <property type="taxonomic scope" value="Bacteria"/>
</dbReference>
<dbReference type="PROSITE" id="PS51379">
    <property type="entry name" value="4FE4S_FER_2"/>
    <property type="match status" value="2"/>
</dbReference>
<evidence type="ECO:0000256" key="1">
    <source>
        <dbReference type="ARBA" id="ARBA00022448"/>
    </source>
</evidence>
<dbReference type="InterPro" id="IPR037225">
    <property type="entry name" value="Nuo51_FMN-bd_sf"/>
</dbReference>
<keyword evidence="5 8" id="KW-0249">Electron transport</keyword>
<dbReference type="NCBIfam" id="NF003454">
    <property type="entry name" value="PRK05035.1"/>
    <property type="match status" value="1"/>
</dbReference>
<keyword evidence="6 8" id="KW-0408">Iron</keyword>
<dbReference type="STRING" id="1318628.MARLIPOL_16454"/>
<evidence type="ECO:0000256" key="3">
    <source>
        <dbReference type="ARBA" id="ARBA00022723"/>
    </source>
</evidence>
<dbReference type="PANTHER" id="PTHR43034:SF2">
    <property type="entry name" value="ION-TRANSLOCATING OXIDOREDUCTASE COMPLEX SUBUNIT C"/>
    <property type="match status" value="1"/>
</dbReference>
<comment type="cofactor">
    <cofactor evidence="8">
        <name>[4Fe-4S] cluster</name>
        <dbReference type="ChEBI" id="CHEBI:49883"/>
    </cofactor>
    <text evidence="8">Binds 2 [4Fe-4S] clusters per subunit.</text>
</comment>
<comment type="function">
    <text evidence="8">Part of a membrane-bound complex that couples electron transfer with translocation of ions across the membrane.</text>
</comment>
<feature type="compositionally biased region" description="Polar residues" evidence="9">
    <location>
        <begin position="523"/>
        <end position="535"/>
    </location>
</feature>
<feature type="binding site" evidence="8">
    <location>
        <position position="375"/>
    </location>
    <ligand>
        <name>[4Fe-4S] cluster</name>
        <dbReference type="ChEBI" id="CHEBI:49883"/>
        <label>1</label>
    </ligand>
</feature>
<keyword evidence="8" id="KW-1278">Translocase</keyword>
<protein>
    <recommendedName>
        <fullName evidence="8">Ion-translocating oxidoreductase complex subunit C</fullName>
        <ecNumber evidence="8">7.-.-.-</ecNumber>
    </recommendedName>
    <alternativeName>
        <fullName evidence="8">Rnf electron transport complex subunit C</fullName>
    </alternativeName>
</protein>
<evidence type="ECO:0000256" key="6">
    <source>
        <dbReference type="ARBA" id="ARBA00023004"/>
    </source>
</evidence>
<proteinExistence type="inferred from homology"/>
<dbReference type="AlphaFoldDB" id="R8AXD5"/>
<accession>R8AXD5</accession>
<dbReference type="GO" id="GO:0022900">
    <property type="term" value="P:electron transport chain"/>
    <property type="evidence" value="ECO:0007669"/>
    <property type="project" value="UniProtKB-UniRule"/>
</dbReference>
<keyword evidence="2 8" id="KW-0004">4Fe-4S</keyword>
<dbReference type="InterPro" id="IPR017896">
    <property type="entry name" value="4Fe4S_Fe-S-bd"/>
</dbReference>
<keyword evidence="4 8" id="KW-0677">Repeat</keyword>
<evidence type="ECO:0000259" key="10">
    <source>
        <dbReference type="PROSITE" id="PS51379"/>
    </source>
</evidence>
<dbReference type="GO" id="GO:0051539">
    <property type="term" value="F:4 iron, 4 sulfur cluster binding"/>
    <property type="evidence" value="ECO:0007669"/>
    <property type="project" value="UniProtKB-KW"/>
</dbReference>
<dbReference type="SUPFAM" id="SSF142019">
    <property type="entry name" value="Nqo1 FMN-binding domain-like"/>
    <property type="match status" value="1"/>
</dbReference>
<dbReference type="Pfam" id="PF01512">
    <property type="entry name" value="Complex1_51K"/>
    <property type="match status" value="1"/>
</dbReference>
<dbReference type="HAMAP" id="MF_00461">
    <property type="entry name" value="RsxC_RnfC"/>
    <property type="match status" value="1"/>
</dbReference>
<feature type="compositionally biased region" description="Polar residues" evidence="9">
    <location>
        <begin position="545"/>
        <end position="555"/>
    </location>
</feature>
<dbReference type="Pfam" id="PF10531">
    <property type="entry name" value="SLBB"/>
    <property type="match status" value="1"/>
</dbReference>
<dbReference type="InterPro" id="IPR010208">
    <property type="entry name" value="Ion_transpt_RnfC/RsxC"/>
</dbReference>
<dbReference type="PROSITE" id="PS00198">
    <property type="entry name" value="4FE4S_FER_1"/>
    <property type="match status" value="1"/>
</dbReference>
<dbReference type="GO" id="GO:0005886">
    <property type="term" value="C:plasma membrane"/>
    <property type="evidence" value="ECO:0007669"/>
    <property type="project" value="UniProtKB-SubCell"/>
</dbReference>
<dbReference type="NCBIfam" id="TIGR01945">
    <property type="entry name" value="rnfC"/>
    <property type="match status" value="1"/>
</dbReference>
<evidence type="ECO:0000256" key="2">
    <source>
        <dbReference type="ARBA" id="ARBA00022485"/>
    </source>
</evidence>
<dbReference type="InterPro" id="IPR019554">
    <property type="entry name" value="Soluble_ligand-bd"/>
</dbReference>
<keyword evidence="8" id="KW-0997">Cell inner membrane</keyword>
<dbReference type="PATRIC" id="fig|1318628.3.peg.3289"/>
<feature type="region of interest" description="Disordered" evidence="9">
    <location>
        <begin position="460"/>
        <end position="487"/>
    </location>
</feature>
<feature type="binding site" evidence="8">
    <location>
        <position position="418"/>
    </location>
    <ligand>
        <name>[4Fe-4S] cluster</name>
        <dbReference type="ChEBI" id="CHEBI:49883"/>
        <label>1</label>
    </ligand>
</feature>
<dbReference type="InterPro" id="IPR011538">
    <property type="entry name" value="Nuo51_FMN-bd"/>
</dbReference>
<gene>
    <name evidence="8" type="primary">rnfC</name>
    <name evidence="11" type="ORF">MARLIPOL_16454</name>
</gene>
<keyword evidence="8" id="KW-1003">Cell membrane</keyword>
<evidence type="ECO:0000256" key="7">
    <source>
        <dbReference type="ARBA" id="ARBA00023014"/>
    </source>
</evidence>